<feature type="transmembrane region" description="Helical" evidence="2">
    <location>
        <begin position="140"/>
        <end position="165"/>
    </location>
</feature>
<keyword evidence="2" id="KW-0472">Membrane</keyword>
<accession>A0ABY6HWN3</accession>
<feature type="transmembrane region" description="Helical" evidence="2">
    <location>
        <begin position="172"/>
        <end position="193"/>
    </location>
</feature>
<evidence type="ECO:0000313" key="3">
    <source>
        <dbReference type="EMBL" id="UYP47825.1"/>
    </source>
</evidence>
<dbReference type="EMBL" id="CP104013">
    <property type="protein sequence ID" value="UYP47825.1"/>
    <property type="molecule type" value="Genomic_DNA"/>
</dbReference>
<dbReference type="Proteomes" id="UP001208689">
    <property type="component" value="Chromosome"/>
</dbReference>
<feature type="compositionally biased region" description="Polar residues" evidence="1">
    <location>
        <begin position="1"/>
        <end position="17"/>
    </location>
</feature>
<reference evidence="3" key="1">
    <citation type="submission" date="2022-09" db="EMBL/GenBank/DDBJ databases">
        <title>Actin cytoskeleton and complex cell architecture in an #Asgard archaeon.</title>
        <authorList>
            <person name="Ponce Toledo R.I."/>
            <person name="Schleper C."/>
            <person name="Rodrigues Oliveira T."/>
            <person name="Wollweber F."/>
            <person name="Xu J."/>
            <person name="Rittmann S."/>
            <person name="Klingl A."/>
            <person name="Pilhofer M."/>
        </authorList>
    </citation>
    <scope>NUCLEOTIDE SEQUENCE</scope>
    <source>
        <strain evidence="3">B-35</strain>
    </source>
</reference>
<organism evidence="3 4">
    <name type="scientific">Candidatus Lokiarchaeum ossiferum</name>
    <dbReference type="NCBI Taxonomy" id="2951803"/>
    <lineage>
        <taxon>Archaea</taxon>
        <taxon>Promethearchaeati</taxon>
        <taxon>Promethearchaeota</taxon>
        <taxon>Promethearchaeia</taxon>
        <taxon>Promethearchaeales</taxon>
        <taxon>Promethearchaeaceae</taxon>
        <taxon>Candidatus Lokiarchaeum</taxon>
    </lineage>
</organism>
<feature type="region of interest" description="Disordered" evidence="1">
    <location>
        <begin position="1"/>
        <end position="29"/>
    </location>
</feature>
<keyword evidence="2" id="KW-1133">Transmembrane helix</keyword>
<name>A0ABY6HWN3_9ARCH</name>
<evidence type="ECO:0000256" key="1">
    <source>
        <dbReference type="SAM" id="MobiDB-lite"/>
    </source>
</evidence>
<sequence length="574" mass="66707">MAENNENNTTLSDSQQPETEKKSSKKQKLKKFQFFPKKRKWEENYDTNGEFISRSQDRLTLYSDYYGPIIEDKNGHKAGKFFFEEYYELGHIHRFGEFLLVLLFGIYFAYGGYNLYYLGGVVRDAYADLGLSLTTDYAEYMIFVLYIILIIIGIWILSLIISYIFVRIFAEIAGILMYMLVIIEIGLLVLLYIKIDWEYNWIFIVAVVPNVLMLTFWYKKFKKAIYTIRMSSIAVAKQREILTPQITQTLWILVLGFFHIVTSLETFLDITPISGATFELQGKAIEVSKGWIYFGYTALFVFCIFTIYFVSQGMKMLMVHNWYRGGGSLGFGKAYGIIRKRWWGIMGYAFNSTLVHMVQAFRKMIKGEFGPQNIKECFTQTGEIIPTQVNALRTKKNTPWYERVWMSLNFYTLPAIVIENRLYHRALLRSLFLSIRDIPSRYIKASKVNVLFNFVKYALIIINGCIGALVGYTFASLYGFPEFTTYIITGLAVPVFIWVGGGTATLIVNDLNNTYITLLYIHTVDDLNNKEHFTLNELQKLKGDTSVVVEKPKWYQFKKKQQFEEDVSVDPDQK</sequence>
<keyword evidence="4" id="KW-1185">Reference proteome</keyword>
<feature type="transmembrane region" description="Helical" evidence="2">
    <location>
        <begin position="290"/>
        <end position="310"/>
    </location>
</feature>
<proteinExistence type="predicted"/>
<keyword evidence="2" id="KW-0812">Transmembrane</keyword>
<feature type="transmembrane region" description="Helical" evidence="2">
    <location>
        <begin position="486"/>
        <end position="508"/>
    </location>
</feature>
<protein>
    <submittedName>
        <fullName evidence="3">Uncharacterized protein</fullName>
    </submittedName>
</protein>
<evidence type="ECO:0000256" key="2">
    <source>
        <dbReference type="SAM" id="Phobius"/>
    </source>
</evidence>
<feature type="transmembrane region" description="Helical" evidence="2">
    <location>
        <begin position="249"/>
        <end position="270"/>
    </location>
</feature>
<evidence type="ECO:0000313" key="4">
    <source>
        <dbReference type="Proteomes" id="UP001208689"/>
    </source>
</evidence>
<gene>
    <name evidence="3" type="ORF">NEF87_004110</name>
</gene>
<feature type="transmembrane region" description="Helical" evidence="2">
    <location>
        <begin position="199"/>
        <end position="218"/>
    </location>
</feature>
<feature type="transmembrane region" description="Helical" evidence="2">
    <location>
        <begin position="450"/>
        <end position="474"/>
    </location>
</feature>
<feature type="transmembrane region" description="Helical" evidence="2">
    <location>
        <begin position="98"/>
        <end position="120"/>
    </location>
</feature>